<dbReference type="Gene3D" id="3.30.565.10">
    <property type="entry name" value="Histidine kinase-like ATPase, C-terminal domain"/>
    <property type="match status" value="1"/>
</dbReference>
<dbReference type="InterPro" id="IPR042240">
    <property type="entry name" value="CHASE_sf"/>
</dbReference>
<dbReference type="Pfam" id="PF00512">
    <property type="entry name" value="HisKA"/>
    <property type="match status" value="1"/>
</dbReference>
<dbReference type="Pfam" id="PF02518">
    <property type="entry name" value="HATPase_c"/>
    <property type="match status" value="1"/>
</dbReference>
<dbReference type="Gene3D" id="1.10.287.130">
    <property type="match status" value="1"/>
</dbReference>
<evidence type="ECO:0000256" key="9">
    <source>
        <dbReference type="ARBA" id="ARBA00023012"/>
    </source>
</evidence>
<dbReference type="InterPro" id="IPR005467">
    <property type="entry name" value="His_kinase_dom"/>
</dbReference>
<dbReference type="PRINTS" id="PR00344">
    <property type="entry name" value="BCTRLSENSOR"/>
</dbReference>
<comment type="catalytic activity">
    <reaction evidence="1">
        <text>ATP + protein L-histidine = ADP + protein N-phospho-L-histidine.</text>
        <dbReference type="EC" id="2.7.13.3"/>
    </reaction>
</comment>
<comment type="subcellular location">
    <subcellularLocation>
        <location evidence="2">Membrane</location>
    </subcellularLocation>
</comment>
<comment type="caution">
    <text evidence="14">The sequence shown here is derived from an EMBL/GenBank/DDBJ whole genome shotgun (WGS) entry which is preliminary data.</text>
</comment>
<dbReference type="InterPro" id="IPR003594">
    <property type="entry name" value="HATPase_dom"/>
</dbReference>
<gene>
    <name evidence="14" type="ORF">DXZ20_35300</name>
</gene>
<protein>
    <recommendedName>
        <fullName evidence="3">histidine kinase</fullName>
        <ecNumber evidence="3">2.7.13.3</ecNumber>
    </recommendedName>
</protein>
<dbReference type="SMART" id="SM00387">
    <property type="entry name" value="HATPase_c"/>
    <property type="match status" value="1"/>
</dbReference>
<evidence type="ECO:0000259" key="13">
    <source>
        <dbReference type="PROSITE" id="PS50839"/>
    </source>
</evidence>
<dbReference type="GO" id="GO:0016020">
    <property type="term" value="C:membrane"/>
    <property type="evidence" value="ECO:0007669"/>
    <property type="project" value="UniProtKB-SubCell"/>
</dbReference>
<dbReference type="RefSeq" id="WP_163703146.1">
    <property type="nucleotide sequence ID" value="NZ_QXHD01000004.1"/>
</dbReference>
<evidence type="ECO:0000313" key="15">
    <source>
        <dbReference type="Proteomes" id="UP000481033"/>
    </source>
</evidence>
<organism evidence="14 15">
    <name type="scientific">Adonisia turfae CCMR0081</name>
    <dbReference type="NCBI Taxonomy" id="2292702"/>
    <lineage>
        <taxon>Bacteria</taxon>
        <taxon>Bacillati</taxon>
        <taxon>Cyanobacteriota</taxon>
        <taxon>Adonisia</taxon>
        <taxon>Adonisia turfae</taxon>
    </lineage>
</organism>
<proteinExistence type="predicted"/>
<feature type="transmembrane region" description="Helical" evidence="11">
    <location>
        <begin position="319"/>
        <end position="343"/>
    </location>
</feature>
<name>A0A6M0RX80_9CYAN</name>
<keyword evidence="15" id="KW-1185">Reference proteome</keyword>
<reference evidence="14 15" key="1">
    <citation type="journal article" date="2020" name="Microb. Ecol.">
        <title>Ecogenomics of the Marine Benthic Filamentous Cyanobacterium Adonisia.</title>
        <authorList>
            <person name="Walter J.M."/>
            <person name="Coutinho F.H."/>
            <person name="Leomil L."/>
            <person name="Hargreaves P.I."/>
            <person name="Campeao M.E."/>
            <person name="Vieira V.V."/>
            <person name="Silva B.S."/>
            <person name="Fistarol G.O."/>
            <person name="Salomon P.S."/>
            <person name="Sawabe T."/>
            <person name="Mino S."/>
            <person name="Hosokawa M."/>
            <person name="Miyashita H."/>
            <person name="Maruyama F."/>
            <person name="van Verk M.C."/>
            <person name="Dutilh B.E."/>
            <person name="Thompson C.C."/>
            <person name="Thompson F.L."/>
        </authorList>
    </citation>
    <scope>NUCLEOTIDE SEQUENCE [LARGE SCALE GENOMIC DNA]</scope>
    <source>
        <strain evidence="14 15">CCMR0081</strain>
    </source>
</reference>
<dbReference type="CDD" id="cd00082">
    <property type="entry name" value="HisKA"/>
    <property type="match status" value="1"/>
</dbReference>
<evidence type="ECO:0000256" key="3">
    <source>
        <dbReference type="ARBA" id="ARBA00012438"/>
    </source>
</evidence>
<dbReference type="SUPFAM" id="SSF47384">
    <property type="entry name" value="Homodimeric domain of signal transducing histidine kinase"/>
    <property type="match status" value="1"/>
</dbReference>
<dbReference type="EC" id="2.7.13.3" evidence="3"/>
<keyword evidence="4" id="KW-0597">Phosphoprotein</keyword>
<dbReference type="InterPro" id="IPR004358">
    <property type="entry name" value="Sig_transdc_His_kin-like_C"/>
</dbReference>
<sequence length="578" mass="64349">MRLRHPTLPIVLTLLLGTGLSILATLAVARWEHANYRLQFQHQTDGLTTALQRSINRYTDLLLALGDFYTVSEQTVSRAEFNRFVQRALKTYPGIQALEWAPVISEQDRNTFETTIQTEGYASFQITERESRGGLTRAASRPYYIPVTYLQPLAGNELAFGYDLISDPTRRTALETARDTGQIAASGRIRLVQENKNQFGFLVFLPLYNNSTIPPSQTARRNQLNGYLLGVFRVSDVIEESLETLNYNIDFILRDQSAAASEQLLGSYDAATQTVTTEIDQHVANRTPCPSSTDCTHTLTTGGRQWAITFTPAASYPALAPWGALSTLIIGLLLTTIVARYLFQAQTELSRARELSEAKIRLFSMASHELRTPLSTILLSAQALEADTQANNHQHIYGRIRATAKRMNQLLNDLLTLSRAESGKLKFDPEIINPEKYCQQLIEEVRFSFETSPVISFTISGDCQKAYIDRQLLRAILTNLLSNAIKYSGPEPQVTLELSCHHHEIIFQVQDQGIGIPKADQARLYEAFYRGTNVGNIAGTGLGLSVVNACLQLHQGTLACKSQLGQGTTFKVTLPRID</sequence>
<evidence type="ECO:0000313" key="14">
    <source>
        <dbReference type="EMBL" id="NEZ60814.1"/>
    </source>
</evidence>
<evidence type="ECO:0000256" key="6">
    <source>
        <dbReference type="ARBA" id="ARBA00022692"/>
    </source>
</evidence>
<evidence type="ECO:0000256" key="11">
    <source>
        <dbReference type="SAM" id="Phobius"/>
    </source>
</evidence>
<keyword evidence="10 11" id="KW-0472">Membrane</keyword>
<keyword evidence="6 11" id="KW-0812">Transmembrane</keyword>
<dbReference type="SMART" id="SM00388">
    <property type="entry name" value="HisKA"/>
    <property type="match status" value="1"/>
</dbReference>
<evidence type="ECO:0000256" key="7">
    <source>
        <dbReference type="ARBA" id="ARBA00022777"/>
    </source>
</evidence>
<dbReference type="SUPFAM" id="SSF55874">
    <property type="entry name" value="ATPase domain of HSP90 chaperone/DNA topoisomerase II/histidine kinase"/>
    <property type="match status" value="1"/>
</dbReference>
<dbReference type="EMBL" id="QXHD01000004">
    <property type="protein sequence ID" value="NEZ60814.1"/>
    <property type="molecule type" value="Genomic_DNA"/>
</dbReference>
<dbReference type="CDD" id="cd00075">
    <property type="entry name" value="HATPase"/>
    <property type="match status" value="1"/>
</dbReference>
<dbReference type="PANTHER" id="PTHR43711">
    <property type="entry name" value="TWO-COMPONENT HISTIDINE KINASE"/>
    <property type="match status" value="1"/>
</dbReference>
<dbReference type="GO" id="GO:0000155">
    <property type="term" value="F:phosphorelay sensor kinase activity"/>
    <property type="evidence" value="ECO:0007669"/>
    <property type="project" value="InterPro"/>
</dbReference>
<evidence type="ECO:0000256" key="4">
    <source>
        <dbReference type="ARBA" id="ARBA00022553"/>
    </source>
</evidence>
<dbReference type="InterPro" id="IPR003661">
    <property type="entry name" value="HisK_dim/P_dom"/>
</dbReference>
<keyword evidence="9" id="KW-0902">Two-component regulatory system</keyword>
<dbReference type="InterPro" id="IPR006189">
    <property type="entry name" value="CHASE_dom"/>
</dbReference>
<dbReference type="FunFam" id="3.30.565.10:FF:000006">
    <property type="entry name" value="Sensor histidine kinase WalK"/>
    <property type="match status" value="1"/>
</dbReference>
<dbReference type="Gene3D" id="3.30.450.350">
    <property type="entry name" value="CHASE domain"/>
    <property type="match status" value="1"/>
</dbReference>
<accession>A0A6M0RX80</accession>
<dbReference type="Proteomes" id="UP000481033">
    <property type="component" value="Unassembled WGS sequence"/>
</dbReference>
<evidence type="ECO:0000256" key="5">
    <source>
        <dbReference type="ARBA" id="ARBA00022679"/>
    </source>
</evidence>
<feature type="domain" description="CHASE" evidence="13">
    <location>
        <begin position="72"/>
        <end position="246"/>
    </location>
</feature>
<dbReference type="PROSITE" id="PS50109">
    <property type="entry name" value="HIS_KIN"/>
    <property type="match status" value="1"/>
</dbReference>
<evidence type="ECO:0000256" key="8">
    <source>
        <dbReference type="ARBA" id="ARBA00022989"/>
    </source>
</evidence>
<feature type="domain" description="Histidine kinase" evidence="12">
    <location>
        <begin position="365"/>
        <end position="578"/>
    </location>
</feature>
<dbReference type="InterPro" id="IPR036890">
    <property type="entry name" value="HATPase_C_sf"/>
</dbReference>
<evidence type="ECO:0000256" key="10">
    <source>
        <dbReference type="ARBA" id="ARBA00023136"/>
    </source>
</evidence>
<dbReference type="SMART" id="SM01079">
    <property type="entry name" value="CHASE"/>
    <property type="match status" value="1"/>
</dbReference>
<evidence type="ECO:0000259" key="12">
    <source>
        <dbReference type="PROSITE" id="PS50109"/>
    </source>
</evidence>
<evidence type="ECO:0000256" key="2">
    <source>
        <dbReference type="ARBA" id="ARBA00004370"/>
    </source>
</evidence>
<dbReference type="Pfam" id="PF03924">
    <property type="entry name" value="CHASE"/>
    <property type="match status" value="1"/>
</dbReference>
<keyword evidence="5" id="KW-0808">Transferase</keyword>
<dbReference type="AlphaFoldDB" id="A0A6M0RX80"/>
<keyword evidence="8 11" id="KW-1133">Transmembrane helix</keyword>
<keyword evidence="7 14" id="KW-0418">Kinase</keyword>
<evidence type="ECO:0000256" key="1">
    <source>
        <dbReference type="ARBA" id="ARBA00000085"/>
    </source>
</evidence>
<dbReference type="PANTHER" id="PTHR43711:SF26">
    <property type="entry name" value="SENSOR HISTIDINE KINASE RCSC"/>
    <property type="match status" value="1"/>
</dbReference>
<dbReference type="InterPro" id="IPR036097">
    <property type="entry name" value="HisK_dim/P_sf"/>
</dbReference>
<dbReference type="InterPro" id="IPR050736">
    <property type="entry name" value="Sensor_HK_Regulatory"/>
</dbReference>
<dbReference type="PROSITE" id="PS50839">
    <property type="entry name" value="CHASE"/>
    <property type="match status" value="1"/>
</dbReference>